<dbReference type="PANTHER" id="PTHR47331">
    <property type="entry name" value="PHD-TYPE DOMAIN-CONTAINING PROTEIN"/>
    <property type="match status" value="1"/>
</dbReference>
<organism evidence="1 2">
    <name type="scientific">Hemibagrus guttatus</name>
    <dbReference type="NCBI Taxonomy" id="175788"/>
    <lineage>
        <taxon>Eukaryota</taxon>
        <taxon>Metazoa</taxon>
        <taxon>Chordata</taxon>
        <taxon>Craniata</taxon>
        <taxon>Vertebrata</taxon>
        <taxon>Euteleostomi</taxon>
        <taxon>Actinopterygii</taxon>
        <taxon>Neopterygii</taxon>
        <taxon>Teleostei</taxon>
        <taxon>Ostariophysi</taxon>
        <taxon>Siluriformes</taxon>
        <taxon>Bagridae</taxon>
        <taxon>Hemibagrus</taxon>
    </lineage>
</organism>
<proteinExistence type="predicted"/>
<protein>
    <submittedName>
        <fullName evidence="1">Uncharacterized protein</fullName>
    </submittedName>
</protein>
<dbReference type="AlphaFoldDB" id="A0AAE0V1I9"/>
<comment type="caution">
    <text evidence="1">The sequence shown here is derived from an EMBL/GenBank/DDBJ whole genome shotgun (WGS) entry which is preliminary data.</text>
</comment>
<reference evidence="1" key="1">
    <citation type="submission" date="2023-06" db="EMBL/GenBank/DDBJ databases">
        <title>Male Hemibagrus guttatus genome.</title>
        <authorList>
            <person name="Bian C."/>
        </authorList>
    </citation>
    <scope>NUCLEOTIDE SEQUENCE</scope>
    <source>
        <strain evidence="1">Male_cb2023</strain>
        <tissue evidence="1">Muscle</tissue>
    </source>
</reference>
<evidence type="ECO:0000313" key="2">
    <source>
        <dbReference type="Proteomes" id="UP001274896"/>
    </source>
</evidence>
<sequence length="139" mass="16491">MWEQFGDDHFLFPHDCTPVHKARSIKTWMSEFGVGELDWPAEDQAFLKIMERDFHKDETNFWVAPLPFKSPRPLLPSNRDQALSRLISLKCTLDNRLEMRDNYLEFMGKILQNRHAELAPPLKENEESWYLPTFGVYHP</sequence>
<dbReference type="EMBL" id="JAUCMX010000011">
    <property type="protein sequence ID" value="KAK3531017.1"/>
    <property type="molecule type" value="Genomic_DNA"/>
</dbReference>
<gene>
    <name evidence="1" type="ORF">QTP70_007861</name>
</gene>
<keyword evidence="2" id="KW-1185">Reference proteome</keyword>
<dbReference type="PANTHER" id="PTHR47331:SF7">
    <property type="match status" value="1"/>
</dbReference>
<name>A0AAE0V1I9_9TELE</name>
<dbReference type="Proteomes" id="UP001274896">
    <property type="component" value="Unassembled WGS sequence"/>
</dbReference>
<accession>A0AAE0V1I9</accession>
<evidence type="ECO:0000313" key="1">
    <source>
        <dbReference type="EMBL" id="KAK3531017.1"/>
    </source>
</evidence>